<dbReference type="InterPro" id="IPR017441">
    <property type="entry name" value="Protein_kinase_ATP_BS"/>
</dbReference>
<dbReference type="SUPFAM" id="SSF64268">
    <property type="entry name" value="PX domain"/>
    <property type="match status" value="1"/>
</dbReference>
<dbReference type="GO" id="GO:0005737">
    <property type="term" value="C:cytoplasm"/>
    <property type="evidence" value="ECO:0007669"/>
    <property type="project" value="TreeGrafter"/>
</dbReference>
<evidence type="ECO:0000256" key="5">
    <source>
        <dbReference type="PROSITE-ProRule" id="PRU10141"/>
    </source>
</evidence>
<dbReference type="Gene3D" id="3.30.1520.10">
    <property type="entry name" value="Phox-like domain"/>
    <property type="match status" value="1"/>
</dbReference>
<dbReference type="EMBL" id="HBKP01012005">
    <property type="protein sequence ID" value="CAE2219220.1"/>
    <property type="molecule type" value="Transcribed_RNA"/>
</dbReference>
<dbReference type="InterPro" id="IPR001683">
    <property type="entry name" value="PX_dom"/>
</dbReference>
<evidence type="ECO:0000313" key="9">
    <source>
        <dbReference type="EMBL" id="CAE2219220.1"/>
    </source>
</evidence>
<dbReference type="PANTHER" id="PTHR48016">
    <property type="entry name" value="MAP KINASE KINASE KINASE SSK2-RELATED-RELATED"/>
    <property type="match status" value="1"/>
</dbReference>
<dbReference type="GO" id="GO:0005524">
    <property type="term" value="F:ATP binding"/>
    <property type="evidence" value="ECO:0007669"/>
    <property type="project" value="UniProtKB-UniRule"/>
</dbReference>
<organism evidence="9">
    <name type="scientific">Vannella robusta</name>
    <dbReference type="NCBI Taxonomy" id="1487602"/>
    <lineage>
        <taxon>Eukaryota</taxon>
        <taxon>Amoebozoa</taxon>
        <taxon>Discosea</taxon>
        <taxon>Flabellinia</taxon>
        <taxon>Vannellidae</taxon>
        <taxon>Vannella</taxon>
    </lineage>
</organism>
<dbReference type="CDD" id="cd06093">
    <property type="entry name" value="PX_domain"/>
    <property type="match status" value="1"/>
</dbReference>
<dbReference type="PROSITE" id="PS50195">
    <property type="entry name" value="PX"/>
    <property type="match status" value="1"/>
</dbReference>
<feature type="domain" description="PX" evidence="8">
    <location>
        <begin position="416"/>
        <end position="527"/>
    </location>
</feature>
<dbReference type="AlphaFoldDB" id="A0A7S4I5Y8"/>
<dbReference type="CDD" id="cd06627">
    <property type="entry name" value="STKc_Cdc7_like"/>
    <property type="match status" value="1"/>
</dbReference>
<reference evidence="9" key="1">
    <citation type="submission" date="2021-01" db="EMBL/GenBank/DDBJ databases">
        <authorList>
            <person name="Corre E."/>
            <person name="Pelletier E."/>
            <person name="Niang G."/>
            <person name="Scheremetjew M."/>
            <person name="Finn R."/>
            <person name="Kale V."/>
            <person name="Holt S."/>
            <person name="Cochrane G."/>
            <person name="Meng A."/>
            <person name="Brown T."/>
            <person name="Cohen L."/>
        </authorList>
    </citation>
    <scope>NUCLEOTIDE SEQUENCE</scope>
    <source>
        <strain evidence="9">DIVA3 518/3/11/1/6</strain>
    </source>
</reference>
<feature type="domain" description="Protein kinase" evidence="7">
    <location>
        <begin position="96"/>
        <end position="345"/>
    </location>
</feature>
<keyword evidence="2 5" id="KW-0547">Nucleotide-binding</keyword>
<dbReference type="InterPro" id="IPR000719">
    <property type="entry name" value="Prot_kinase_dom"/>
</dbReference>
<keyword evidence="3" id="KW-0418">Kinase</keyword>
<evidence type="ECO:0000259" key="8">
    <source>
        <dbReference type="PROSITE" id="PS50195"/>
    </source>
</evidence>
<name>A0A7S4I5Y8_9EUKA</name>
<dbReference type="SMART" id="SM00220">
    <property type="entry name" value="S_TKc"/>
    <property type="match status" value="1"/>
</dbReference>
<keyword evidence="1" id="KW-0808">Transferase</keyword>
<dbReference type="InterPro" id="IPR008271">
    <property type="entry name" value="Ser/Thr_kinase_AS"/>
</dbReference>
<evidence type="ECO:0000256" key="4">
    <source>
        <dbReference type="ARBA" id="ARBA00022840"/>
    </source>
</evidence>
<protein>
    <recommendedName>
        <fullName evidence="10">Protein kinase domain-containing protein</fullName>
    </recommendedName>
</protein>
<accession>A0A7S4I5Y8</accession>
<dbReference type="FunFam" id="3.30.200.20:FF:000042">
    <property type="entry name" value="Aurora kinase A"/>
    <property type="match status" value="1"/>
</dbReference>
<dbReference type="SUPFAM" id="SSF56112">
    <property type="entry name" value="Protein kinase-like (PK-like)"/>
    <property type="match status" value="1"/>
</dbReference>
<dbReference type="Pfam" id="PF00069">
    <property type="entry name" value="Pkinase"/>
    <property type="match status" value="1"/>
</dbReference>
<evidence type="ECO:0000256" key="2">
    <source>
        <dbReference type="ARBA" id="ARBA00022741"/>
    </source>
</evidence>
<dbReference type="Pfam" id="PF00787">
    <property type="entry name" value="PX"/>
    <property type="match status" value="1"/>
</dbReference>
<dbReference type="InterPro" id="IPR036871">
    <property type="entry name" value="PX_dom_sf"/>
</dbReference>
<keyword evidence="4 5" id="KW-0067">ATP-binding</keyword>
<dbReference type="PROSITE" id="PS50011">
    <property type="entry name" value="PROTEIN_KINASE_DOM"/>
    <property type="match status" value="1"/>
</dbReference>
<dbReference type="SMART" id="SM00312">
    <property type="entry name" value="PX"/>
    <property type="match status" value="1"/>
</dbReference>
<sequence>MAFSKEDLLASLSLGSSEPEAITIGAEMSLEDLEAQCALLPDNDLSPGPTRAAKKVRNPSQPDQRRSITGRPEEMLQSTAATKRHGGKQAIQVGQYQLGQKLGKGAFGVVFKALDIKTGQFVAVKRIDKEKVDAKSMMKEINFLKTFNHPNIVSYVNLIQTDKYMHLILEFVDSGSLAQVLAGYGFFPESLAAIYTVQVLEGLAYLHEKDVIHRDIKGGNILITRDGSIKLADFGIATVASSNPRHSLVEGSPYWMAPEAIEMSAAPNTKSDIWSLGCTLIELITGVPPYFEMTSVSACFKMVSEERPPLPQDISKELEDFLICCFRRPVDTRPDARELMSHPWITKHVQSSKTTGDVEQVRRTIKRHTMGKEASKLKQDLKNLDFDAKTFEEAVSTTPERQRSNTWKGAQAKGKAPPVKLTIYSVETRRSIFTYTIYHVKVVKTSESGQETYNIERTWSDFSEAHSALQLDFPGMALPPCPPRKYWGVMDPEFVRKRWQELQKMVDLLVAIPSIVKSQTFQKLCAK</sequence>
<feature type="region of interest" description="Disordered" evidence="6">
    <location>
        <begin position="40"/>
        <end position="70"/>
    </location>
</feature>
<evidence type="ECO:0000259" key="7">
    <source>
        <dbReference type="PROSITE" id="PS50011"/>
    </source>
</evidence>
<dbReference type="GO" id="GO:0035091">
    <property type="term" value="F:phosphatidylinositol binding"/>
    <property type="evidence" value="ECO:0007669"/>
    <property type="project" value="InterPro"/>
</dbReference>
<dbReference type="PROSITE" id="PS00108">
    <property type="entry name" value="PROTEIN_KINASE_ST"/>
    <property type="match status" value="1"/>
</dbReference>
<dbReference type="PANTHER" id="PTHR48016:SF4">
    <property type="entry name" value="PROTEIN KINASE DOMAIN-CONTAINING PROTEIN"/>
    <property type="match status" value="1"/>
</dbReference>
<dbReference type="InterPro" id="IPR050538">
    <property type="entry name" value="MAP_kinase_kinase_kinase"/>
</dbReference>
<dbReference type="GO" id="GO:0004709">
    <property type="term" value="F:MAP kinase kinase kinase activity"/>
    <property type="evidence" value="ECO:0007669"/>
    <property type="project" value="TreeGrafter"/>
</dbReference>
<dbReference type="InterPro" id="IPR011009">
    <property type="entry name" value="Kinase-like_dom_sf"/>
</dbReference>
<gene>
    <name evidence="9" type="ORF">VSP0166_LOCUS8413</name>
</gene>
<evidence type="ECO:0008006" key="10">
    <source>
        <dbReference type="Google" id="ProtNLM"/>
    </source>
</evidence>
<dbReference type="Gene3D" id="1.10.510.10">
    <property type="entry name" value="Transferase(Phosphotransferase) domain 1"/>
    <property type="match status" value="1"/>
</dbReference>
<proteinExistence type="predicted"/>
<feature type="binding site" evidence="5">
    <location>
        <position position="125"/>
    </location>
    <ligand>
        <name>ATP</name>
        <dbReference type="ChEBI" id="CHEBI:30616"/>
    </ligand>
</feature>
<evidence type="ECO:0000256" key="1">
    <source>
        <dbReference type="ARBA" id="ARBA00022679"/>
    </source>
</evidence>
<evidence type="ECO:0000256" key="3">
    <source>
        <dbReference type="ARBA" id="ARBA00022777"/>
    </source>
</evidence>
<dbReference type="PROSITE" id="PS00107">
    <property type="entry name" value="PROTEIN_KINASE_ATP"/>
    <property type="match status" value="1"/>
</dbReference>
<evidence type="ECO:0000256" key="6">
    <source>
        <dbReference type="SAM" id="MobiDB-lite"/>
    </source>
</evidence>